<dbReference type="AlphaFoldDB" id="A0A091PAI2"/>
<dbReference type="PANTHER" id="PTHR16267:SF13">
    <property type="entry name" value="B-CELL SCAFFOLD PROTEIN WITH ANKYRIN REPEATS"/>
    <property type="match status" value="1"/>
</dbReference>
<name>A0A091PAI2_APAVI</name>
<evidence type="ECO:0000313" key="2">
    <source>
        <dbReference type="EMBL" id="KFP88545.1"/>
    </source>
</evidence>
<keyword evidence="3" id="KW-1185">Reference proteome</keyword>
<dbReference type="EMBL" id="KL382857">
    <property type="protein sequence ID" value="KFP88545.1"/>
    <property type="molecule type" value="Genomic_DNA"/>
</dbReference>
<dbReference type="GO" id="GO:0042113">
    <property type="term" value="P:B cell activation"/>
    <property type="evidence" value="ECO:0007669"/>
    <property type="project" value="TreeGrafter"/>
</dbReference>
<dbReference type="GO" id="GO:1990782">
    <property type="term" value="F:protein tyrosine kinase binding"/>
    <property type="evidence" value="ECO:0007669"/>
    <property type="project" value="TreeGrafter"/>
</dbReference>
<dbReference type="GO" id="GO:0051898">
    <property type="term" value="P:negative regulation of phosphatidylinositol 3-kinase/protein kinase B signal transduction"/>
    <property type="evidence" value="ECO:0007669"/>
    <property type="project" value="TreeGrafter"/>
</dbReference>
<feature type="compositionally biased region" description="Basic and acidic residues" evidence="1">
    <location>
        <begin position="150"/>
        <end position="168"/>
    </location>
</feature>
<dbReference type="GO" id="GO:0050869">
    <property type="term" value="P:negative regulation of B cell activation"/>
    <property type="evidence" value="ECO:0007669"/>
    <property type="project" value="TreeGrafter"/>
</dbReference>
<accession>A0A091PAI2</accession>
<dbReference type="Proteomes" id="UP000054244">
    <property type="component" value="Unassembled WGS sequence"/>
</dbReference>
<dbReference type="InterPro" id="IPR052446">
    <property type="entry name" value="B-cell_PI3K-Signaling_Adptrs"/>
</dbReference>
<feature type="non-terminal residue" evidence="2">
    <location>
        <position position="168"/>
    </location>
</feature>
<sequence>DSNSEEEHPYAFAEPDESLYDFVLAEEQEEKRKEHGSFIKNRPPAPAPRSMCLPVREENTPYIVQVFQQKASQVSSDNVRMYCSARKPAHGGHTDTVTYSTVKCSIPAEQEELIHLQEKVKKGAISMDEALDRFKHWQNEKQRLQPTQQEKVHHLRDTAIGNRLEKEN</sequence>
<protein>
    <submittedName>
        <fullName evidence="2">B-cell scaffold protein with ankyrin repeats</fullName>
    </submittedName>
</protein>
<gene>
    <name evidence="2" type="ORF">N311_02450</name>
</gene>
<evidence type="ECO:0000313" key="3">
    <source>
        <dbReference type="Proteomes" id="UP000054244"/>
    </source>
</evidence>
<dbReference type="PANTHER" id="PTHR16267">
    <property type="entry name" value="BANK1/PIK3AP1 FAMILY MEMBER"/>
    <property type="match status" value="1"/>
</dbReference>
<evidence type="ECO:0000256" key="1">
    <source>
        <dbReference type="SAM" id="MobiDB-lite"/>
    </source>
</evidence>
<dbReference type="GO" id="GO:0005102">
    <property type="term" value="F:signaling receptor binding"/>
    <property type="evidence" value="ECO:0007669"/>
    <property type="project" value="TreeGrafter"/>
</dbReference>
<feature type="non-terminal residue" evidence="2">
    <location>
        <position position="1"/>
    </location>
</feature>
<feature type="region of interest" description="Disordered" evidence="1">
    <location>
        <begin position="141"/>
        <end position="168"/>
    </location>
</feature>
<reference evidence="2 3" key="1">
    <citation type="submission" date="2014-04" db="EMBL/GenBank/DDBJ databases">
        <title>Genome evolution of avian class.</title>
        <authorList>
            <person name="Zhang G."/>
            <person name="Li C."/>
        </authorList>
    </citation>
    <scope>NUCLEOTIDE SEQUENCE [LARGE SCALE GENOMIC DNA]</scope>
    <source>
        <strain evidence="2">BGI_N311</strain>
    </source>
</reference>
<organism evidence="2 3">
    <name type="scientific">Apaloderma vittatum</name>
    <name type="common">Bar-tailed trogon</name>
    <dbReference type="NCBI Taxonomy" id="57397"/>
    <lineage>
        <taxon>Eukaryota</taxon>
        <taxon>Metazoa</taxon>
        <taxon>Chordata</taxon>
        <taxon>Craniata</taxon>
        <taxon>Vertebrata</taxon>
        <taxon>Euteleostomi</taxon>
        <taxon>Archelosauria</taxon>
        <taxon>Archosauria</taxon>
        <taxon>Dinosauria</taxon>
        <taxon>Saurischia</taxon>
        <taxon>Theropoda</taxon>
        <taxon>Coelurosauria</taxon>
        <taxon>Aves</taxon>
        <taxon>Neognathae</taxon>
        <taxon>Neoaves</taxon>
        <taxon>Telluraves</taxon>
        <taxon>Coraciimorphae</taxon>
        <taxon>Trogoniformes</taxon>
        <taxon>Trogonidae</taxon>
        <taxon>Apaloderma</taxon>
    </lineage>
</organism>
<feature type="region of interest" description="Disordered" evidence="1">
    <location>
        <begin position="28"/>
        <end position="52"/>
    </location>
</feature>
<proteinExistence type="predicted"/>